<proteinExistence type="predicted"/>
<feature type="transmembrane region" description="Helical" evidence="1">
    <location>
        <begin position="185"/>
        <end position="206"/>
    </location>
</feature>
<evidence type="ECO:0000313" key="3">
    <source>
        <dbReference type="Proteomes" id="UP000183642"/>
    </source>
</evidence>
<feature type="transmembrane region" description="Helical" evidence="1">
    <location>
        <begin position="120"/>
        <end position="138"/>
    </location>
</feature>
<dbReference type="EMBL" id="FOWE01000017">
    <property type="protein sequence ID" value="SFO61949.1"/>
    <property type="molecule type" value="Genomic_DNA"/>
</dbReference>
<reference evidence="3" key="1">
    <citation type="submission" date="2016-10" db="EMBL/GenBank/DDBJ databases">
        <authorList>
            <person name="Varghese N."/>
            <person name="Submissions S."/>
        </authorList>
    </citation>
    <scope>NUCLEOTIDE SEQUENCE [LARGE SCALE GENOMIC DNA]</scope>
    <source>
        <strain evidence="3">DSM 43161</strain>
    </source>
</reference>
<keyword evidence="1" id="KW-0812">Transmembrane</keyword>
<evidence type="ECO:0000256" key="1">
    <source>
        <dbReference type="SAM" id="Phobius"/>
    </source>
</evidence>
<keyword evidence="1" id="KW-0472">Membrane</keyword>
<dbReference type="AlphaFoldDB" id="A0A1I5INP6"/>
<evidence type="ECO:0000313" key="2">
    <source>
        <dbReference type="EMBL" id="SFO61949.1"/>
    </source>
</evidence>
<gene>
    <name evidence="2" type="ORF">SAMN05660359_04741</name>
</gene>
<dbReference type="InterPro" id="IPR036259">
    <property type="entry name" value="MFS_trans_sf"/>
</dbReference>
<evidence type="ECO:0008006" key="4">
    <source>
        <dbReference type="Google" id="ProtNLM"/>
    </source>
</evidence>
<dbReference type="Gene3D" id="1.20.1250.20">
    <property type="entry name" value="MFS general substrate transporter like domains"/>
    <property type="match status" value="1"/>
</dbReference>
<keyword evidence="1" id="KW-1133">Transmembrane helix</keyword>
<name>A0A1I5INP6_9ACTN</name>
<dbReference type="SUPFAM" id="SSF103473">
    <property type="entry name" value="MFS general substrate transporter"/>
    <property type="match status" value="1"/>
</dbReference>
<sequence length="218" mass="22066">MALLVALGVDNAGSGLFLPLVLAYCTEAVGLSLAVAGTVVSVGIAMGLVVPAVAGRVVDRLGPKAVVVASQVLQAGGLLAYLLAQDVIGVAVAVAAALTAVRLQLFYSALFALIAPSSLVSAWLLASTLVLAASSLLVGTRPNAVAEAAAPVQLRGRYLAMFQYAFTDPQLAEPLVMAMSAVHPVLPWVTTAATTTAGLGLLPWLARRLPTCAVQPTG</sequence>
<keyword evidence="3" id="KW-1185">Reference proteome</keyword>
<protein>
    <recommendedName>
        <fullName evidence="4">Major Facilitator Superfamily protein</fullName>
    </recommendedName>
</protein>
<accession>A0A1I5INP6</accession>
<feature type="transmembrane region" description="Helical" evidence="1">
    <location>
        <begin position="33"/>
        <end position="53"/>
    </location>
</feature>
<dbReference type="Proteomes" id="UP000183642">
    <property type="component" value="Unassembled WGS sequence"/>
</dbReference>
<organism evidence="2 3">
    <name type="scientific">Geodermatophilus obscurus</name>
    <dbReference type="NCBI Taxonomy" id="1861"/>
    <lineage>
        <taxon>Bacteria</taxon>
        <taxon>Bacillati</taxon>
        <taxon>Actinomycetota</taxon>
        <taxon>Actinomycetes</taxon>
        <taxon>Geodermatophilales</taxon>
        <taxon>Geodermatophilaceae</taxon>
        <taxon>Geodermatophilus</taxon>
    </lineage>
</organism>